<evidence type="ECO:0000256" key="1">
    <source>
        <dbReference type="SAM" id="MobiDB-lite"/>
    </source>
</evidence>
<keyword evidence="2" id="KW-0812">Transmembrane</keyword>
<dbReference type="EMBL" id="JBFCZG010000005">
    <property type="protein sequence ID" value="KAL3422487.1"/>
    <property type="molecule type" value="Genomic_DNA"/>
</dbReference>
<feature type="region of interest" description="Disordered" evidence="1">
    <location>
        <begin position="182"/>
        <end position="211"/>
    </location>
</feature>
<evidence type="ECO:0000256" key="2">
    <source>
        <dbReference type="SAM" id="Phobius"/>
    </source>
</evidence>
<protein>
    <submittedName>
        <fullName evidence="3">Uncharacterized protein</fullName>
    </submittedName>
</protein>
<feature type="region of interest" description="Disordered" evidence="1">
    <location>
        <begin position="284"/>
        <end position="306"/>
    </location>
</feature>
<sequence>MSNYPPETHEGIVTSWAPIATAFPPSQGCENLFWSVVQSTLAAWDAGYGISVDNNVRCMPPAVTSWWDQDRLGANSLTRVSLGPITCPVGYSTVLAQVENQSSTFVACCPPQYTFVEIVSQGNSGQCTSVIPANQIITFAALDQSSNWRTFTTSYTTASPAWGIPINGYNIAQVTATASTSTDTSGFTSASPTLSPSSGTASTSASPIPPPSSSLSIGAKCGIGIGVTLVAIALGTLIFFILARRKSRRNDHFGAVPTSAYGSEMVYTDQDQVHELENRRDVGMSELDGSEGPIKPTPVQMQPKTH</sequence>
<keyword evidence="4" id="KW-1185">Reference proteome</keyword>
<name>A0ABR4PGM8_9HELO</name>
<comment type="caution">
    <text evidence="3">The sequence shown here is derived from an EMBL/GenBank/DDBJ whole genome shotgun (WGS) entry which is preliminary data.</text>
</comment>
<reference evidence="3 4" key="1">
    <citation type="submission" date="2024-06" db="EMBL/GenBank/DDBJ databases">
        <title>Complete genome of Phlyctema vagabunda strain 19-DSS-EL-015.</title>
        <authorList>
            <person name="Fiorenzani C."/>
        </authorList>
    </citation>
    <scope>NUCLEOTIDE SEQUENCE [LARGE SCALE GENOMIC DNA]</scope>
    <source>
        <strain evidence="3 4">19-DSS-EL-015</strain>
    </source>
</reference>
<dbReference type="Proteomes" id="UP001629113">
    <property type="component" value="Unassembled WGS sequence"/>
</dbReference>
<proteinExistence type="predicted"/>
<organism evidence="3 4">
    <name type="scientific">Phlyctema vagabunda</name>
    <dbReference type="NCBI Taxonomy" id="108571"/>
    <lineage>
        <taxon>Eukaryota</taxon>
        <taxon>Fungi</taxon>
        <taxon>Dikarya</taxon>
        <taxon>Ascomycota</taxon>
        <taxon>Pezizomycotina</taxon>
        <taxon>Leotiomycetes</taxon>
        <taxon>Helotiales</taxon>
        <taxon>Dermateaceae</taxon>
        <taxon>Phlyctema</taxon>
    </lineage>
</organism>
<gene>
    <name evidence="3" type="ORF">PVAG01_06643</name>
</gene>
<keyword evidence="2" id="KW-0472">Membrane</keyword>
<evidence type="ECO:0000313" key="4">
    <source>
        <dbReference type="Proteomes" id="UP001629113"/>
    </source>
</evidence>
<feature type="transmembrane region" description="Helical" evidence="2">
    <location>
        <begin position="222"/>
        <end position="243"/>
    </location>
</feature>
<feature type="compositionally biased region" description="Low complexity" evidence="1">
    <location>
        <begin position="182"/>
        <end position="206"/>
    </location>
</feature>
<evidence type="ECO:0000313" key="3">
    <source>
        <dbReference type="EMBL" id="KAL3422487.1"/>
    </source>
</evidence>
<keyword evidence="2" id="KW-1133">Transmembrane helix</keyword>
<accession>A0ABR4PGM8</accession>